<evidence type="ECO:0000256" key="1">
    <source>
        <dbReference type="ARBA" id="ARBA00005564"/>
    </source>
</evidence>
<evidence type="ECO:0008006" key="4">
    <source>
        <dbReference type="Google" id="ProtNLM"/>
    </source>
</evidence>
<evidence type="ECO:0000313" key="2">
    <source>
        <dbReference type="EMBL" id="TFE87234.1"/>
    </source>
</evidence>
<dbReference type="EMBL" id="MYFO01000014">
    <property type="protein sequence ID" value="TFE87234.1"/>
    <property type="molecule type" value="Genomic_DNA"/>
</dbReference>
<evidence type="ECO:0000313" key="3">
    <source>
        <dbReference type="Proteomes" id="UP000298246"/>
    </source>
</evidence>
<dbReference type="FunFam" id="2.130.10.10:FF:000306">
    <property type="entry name" value="3-carboxymuconate cyclase"/>
    <property type="match status" value="1"/>
</dbReference>
<protein>
    <recommendedName>
        <fullName evidence="4">6-phosphogluconolactonase</fullName>
    </recommendedName>
</protein>
<dbReference type="PANTHER" id="PTHR30344">
    <property type="entry name" value="6-PHOSPHOGLUCONOLACTONASE-RELATED"/>
    <property type="match status" value="1"/>
</dbReference>
<dbReference type="AlphaFoldDB" id="A0A4Y8Q0K6"/>
<keyword evidence="3" id="KW-1185">Reference proteome</keyword>
<gene>
    <name evidence="2" type="ORF">B5M42_12345</name>
</gene>
<dbReference type="Gene3D" id="2.130.10.10">
    <property type="entry name" value="YVTN repeat-like/Quinoprotein amine dehydrogenase"/>
    <property type="match status" value="1"/>
</dbReference>
<dbReference type="InterPro" id="IPR015943">
    <property type="entry name" value="WD40/YVTN_repeat-like_dom_sf"/>
</dbReference>
<comment type="caution">
    <text evidence="2">The sequence shown here is derived from an EMBL/GenBank/DDBJ whole genome shotgun (WGS) entry which is preliminary data.</text>
</comment>
<dbReference type="PANTHER" id="PTHR30344:SF1">
    <property type="entry name" value="6-PHOSPHOGLUCONOLACTONASE"/>
    <property type="match status" value="1"/>
</dbReference>
<comment type="similarity">
    <text evidence="1">Belongs to the cycloisomerase 2 family.</text>
</comment>
<organism evidence="2 3">
    <name type="scientific">Paenibacillus athensensis</name>
    <dbReference type="NCBI Taxonomy" id="1967502"/>
    <lineage>
        <taxon>Bacteria</taxon>
        <taxon>Bacillati</taxon>
        <taxon>Bacillota</taxon>
        <taxon>Bacilli</taxon>
        <taxon>Bacillales</taxon>
        <taxon>Paenibacillaceae</taxon>
        <taxon>Paenibacillus</taxon>
    </lineage>
</organism>
<name>A0A4Y8Q0K6_9BACL</name>
<dbReference type="Proteomes" id="UP000298246">
    <property type="component" value="Unassembled WGS sequence"/>
</dbReference>
<proteinExistence type="inferred from homology"/>
<reference evidence="2 3" key="1">
    <citation type="submission" date="2017-03" db="EMBL/GenBank/DDBJ databases">
        <title>Isolation of Levoglucosan Utilizing Bacteria.</title>
        <authorList>
            <person name="Arya A.S."/>
        </authorList>
    </citation>
    <scope>NUCLEOTIDE SEQUENCE [LARGE SCALE GENOMIC DNA]</scope>
    <source>
        <strain evidence="2 3">MEC069</strain>
    </source>
</reference>
<accession>A0A4Y8Q0K6</accession>
<sequence>MLMKPESTSTLRLYVGTYTDPERPLGIGLCEFDLNEGRLRLTESYPDIENPSFLTLSADRSRLYAVSETETYEDQEGGAVAAFAVEPASGRLTPLGMRATHGGAPCHVSLDGNGRLLMVANYMGGSVTVFPLEADGSLGEQAQLLRHEGALGPNAERQEAPHAHSALPDPANRFALAADLGLDRLLVAEIDGAARRLKPCGAAALAPGDGPRHFVFSADGRFVYLVNELSCTVTALAYDAEAGRLDAVQSLSTLPEGFSGENTCADIHLSADGRFLYASNRGHDSIALFAVDEADGRLRSIGFQPTLGRTPRNFALAPGGGFLLVANQDTDNITVFRVDAATGLLTDTGHALALPRPVCLVFA</sequence>
<dbReference type="InterPro" id="IPR011048">
    <property type="entry name" value="Haem_d1_sf"/>
</dbReference>
<dbReference type="GO" id="GO:0017057">
    <property type="term" value="F:6-phosphogluconolactonase activity"/>
    <property type="evidence" value="ECO:0007669"/>
    <property type="project" value="TreeGrafter"/>
</dbReference>
<dbReference type="InterPro" id="IPR050282">
    <property type="entry name" value="Cycloisomerase_2"/>
</dbReference>
<dbReference type="GO" id="GO:0005829">
    <property type="term" value="C:cytosol"/>
    <property type="evidence" value="ECO:0007669"/>
    <property type="project" value="TreeGrafter"/>
</dbReference>
<dbReference type="Pfam" id="PF10282">
    <property type="entry name" value="Lactonase"/>
    <property type="match status" value="1"/>
</dbReference>
<dbReference type="InterPro" id="IPR019405">
    <property type="entry name" value="Lactonase_7-beta_prop"/>
</dbReference>
<dbReference type="OrthoDB" id="9790815at2"/>
<dbReference type="SUPFAM" id="SSF51004">
    <property type="entry name" value="C-terminal (heme d1) domain of cytochrome cd1-nitrite reductase"/>
    <property type="match status" value="1"/>
</dbReference>